<sequence>MAVIAAAVVPVAALRALVAMISMVPMRALVPLVAAFNRRGVVSPGAWAVAFIAVDATVMAAVAIAVVAVPVCPVVARTVAAGSLRLALVPRRGSLMDEARSVIDWPN</sequence>
<reference evidence="3" key="1">
    <citation type="journal article" date="2019" name="Int. J. Syst. Evol. Microbiol.">
        <title>The Global Catalogue of Microorganisms (GCM) 10K type strain sequencing project: providing services to taxonomists for standard genome sequencing and annotation.</title>
        <authorList>
            <consortium name="The Broad Institute Genomics Platform"/>
            <consortium name="The Broad Institute Genome Sequencing Center for Infectious Disease"/>
            <person name="Wu L."/>
            <person name="Ma J."/>
        </authorList>
    </citation>
    <scope>NUCLEOTIDE SEQUENCE [LARGE SCALE GENOMIC DNA]</scope>
    <source>
        <strain evidence="3">KCTC 42441</strain>
    </source>
</reference>
<keyword evidence="1" id="KW-0472">Membrane</keyword>
<keyword evidence="3" id="KW-1185">Reference proteome</keyword>
<evidence type="ECO:0000313" key="2">
    <source>
        <dbReference type="EMBL" id="MFC3716068.1"/>
    </source>
</evidence>
<accession>A0ABV7XLC2</accession>
<dbReference type="RefSeq" id="WP_386743185.1">
    <property type="nucleotide sequence ID" value="NZ_JBHRYA010000007.1"/>
</dbReference>
<evidence type="ECO:0000256" key="1">
    <source>
        <dbReference type="SAM" id="Phobius"/>
    </source>
</evidence>
<dbReference type="EMBL" id="JBHRYA010000007">
    <property type="protein sequence ID" value="MFC3716068.1"/>
    <property type="molecule type" value="Genomic_DNA"/>
</dbReference>
<keyword evidence="1" id="KW-1133">Transmembrane helix</keyword>
<comment type="caution">
    <text evidence="2">The sequence shown here is derived from an EMBL/GenBank/DDBJ whole genome shotgun (WGS) entry which is preliminary data.</text>
</comment>
<name>A0ABV7XLC2_9GAMM</name>
<organism evidence="2 3">
    <name type="scientific">Luteimonas soli</name>
    <dbReference type="NCBI Taxonomy" id="1648966"/>
    <lineage>
        <taxon>Bacteria</taxon>
        <taxon>Pseudomonadati</taxon>
        <taxon>Pseudomonadota</taxon>
        <taxon>Gammaproteobacteria</taxon>
        <taxon>Lysobacterales</taxon>
        <taxon>Lysobacteraceae</taxon>
        <taxon>Luteimonas</taxon>
    </lineage>
</organism>
<dbReference type="Proteomes" id="UP001595705">
    <property type="component" value="Unassembled WGS sequence"/>
</dbReference>
<keyword evidence="1" id="KW-0812">Transmembrane</keyword>
<evidence type="ECO:0000313" key="3">
    <source>
        <dbReference type="Proteomes" id="UP001595705"/>
    </source>
</evidence>
<feature type="transmembrane region" description="Helical" evidence="1">
    <location>
        <begin position="45"/>
        <end position="76"/>
    </location>
</feature>
<gene>
    <name evidence="2" type="ORF">ACFONC_07885</name>
</gene>
<protein>
    <submittedName>
        <fullName evidence="2">Uncharacterized protein</fullName>
    </submittedName>
</protein>
<proteinExistence type="predicted"/>